<sequence>MFASYLQKSLTYPFVAIVEFLKIYRRMQELKAENEELRMENESLRALNPTSDQVLICSRARERVFARGNFRGASEDPDAFYDDEAGLGVRRRIDFQQTEQTCAISEFMGVEIRTYGGDKLDGIMSRCDDATCDDIYDPSEDNPAFFSASFHFQAPQGEDEIDSSTYVFSLWVRFGPIPDAFRDEAHSLSPFEFLEHFSNEQGIRASFGSIVFNDTSSGGSIQEIHDAPFVENDKLDEGTIFDQEEDENYFN</sequence>
<reference evidence="2" key="1">
    <citation type="submission" date="2021-01" db="EMBL/GenBank/DDBJ databases">
        <authorList>
            <person name="Corre E."/>
            <person name="Pelletier E."/>
            <person name="Niang G."/>
            <person name="Scheremetjew M."/>
            <person name="Finn R."/>
            <person name="Kale V."/>
            <person name="Holt S."/>
            <person name="Cochrane G."/>
            <person name="Meng A."/>
            <person name="Brown T."/>
            <person name="Cohen L."/>
        </authorList>
    </citation>
    <scope>NUCLEOTIDE SEQUENCE</scope>
    <source>
        <strain evidence="2">Isolate 1302-5</strain>
    </source>
</reference>
<gene>
    <name evidence="2" type="ORF">OAUR00152_LOCUS15027</name>
</gene>
<proteinExistence type="predicted"/>
<keyword evidence="1" id="KW-0175">Coiled coil</keyword>
<organism evidence="2">
    <name type="scientific">Odontella aurita</name>
    <dbReference type="NCBI Taxonomy" id="265563"/>
    <lineage>
        <taxon>Eukaryota</taxon>
        <taxon>Sar</taxon>
        <taxon>Stramenopiles</taxon>
        <taxon>Ochrophyta</taxon>
        <taxon>Bacillariophyta</taxon>
        <taxon>Mediophyceae</taxon>
        <taxon>Biddulphiophycidae</taxon>
        <taxon>Eupodiscales</taxon>
        <taxon>Odontellaceae</taxon>
        <taxon>Odontella</taxon>
    </lineage>
</organism>
<dbReference type="CDD" id="cd14686">
    <property type="entry name" value="bZIP"/>
    <property type="match status" value="1"/>
</dbReference>
<dbReference type="EMBL" id="HBKQ01022129">
    <property type="protein sequence ID" value="CAE2238939.1"/>
    <property type="molecule type" value="Transcribed_RNA"/>
</dbReference>
<feature type="coiled-coil region" evidence="1">
    <location>
        <begin position="20"/>
        <end position="47"/>
    </location>
</feature>
<evidence type="ECO:0000313" key="2">
    <source>
        <dbReference type="EMBL" id="CAE2238939.1"/>
    </source>
</evidence>
<protein>
    <submittedName>
        <fullName evidence="2">Uncharacterized protein</fullName>
    </submittedName>
</protein>
<accession>A0A7S4MRL0</accession>
<name>A0A7S4MRL0_9STRA</name>
<evidence type="ECO:0000256" key="1">
    <source>
        <dbReference type="SAM" id="Coils"/>
    </source>
</evidence>
<dbReference type="AlphaFoldDB" id="A0A7S4MRL0"/>